<sequence>MTLDKADTLQNPLLQLCYREMREEKLVLPTLPDIAMKIRKAINDDRANNSKIARVVQVDPAITARLIHIANSPLYHGRKKIESCPEALTRLGLKAAQHLITTFSLKTVFIARTPQIRKRMHELWAHSSYVAAICAVLAHKTRGFDPDRAMLAALVHDIGSVPVLTFADRHPELLVDPRHLDQAIQALRAPIGAMILRKWNFPPDFENVTVHAENWFRDHSGAPDYTDLVILSQLHSFVGTLQIHKHPRMDEIPAYRKLIAGQPATDLSKDVLGLAKEEILQIQQMLTP</sequence>
<protein>
    <submittedName>
        <fullName evidence="2">Signal transduction protein</fullName>
    </submittedName>
</protein>
<organism evidence="2 3">
    <name type="scientific">Methylocaldum marinum</name>
    <dbReference type="NCBI Taxonomy" id="1432792"/>
    <lineage>
        <taxon>Bacteria</taxon>
        <taxon>Pseudomonadati</taxon>
        <taxon>Pseudomonadota</taxon>
        <taxon>Gammaproteobacteria</taxon>
        <taxon>Methylococcales</taxon>
        <taxon>Methylococcaceae</taxon>
        <taxon>Methylocaldum</taxon>
    </lineage>
</organism>
<evidence type="ECO:0000313" key="2">
    <source>
        <dbReference type="EMBL" id="BBA37324.1"/>
    </source>
</evidence>
<dbReference type="OrthoDB" id="598113at2"/>
<dbReference type="PANTHER" id="PTHR33525:SF3">
    <property type="entry name" value="RIBONUCLEASE Y"/>
    <property type="match status" value="1"/>
</dbReference>
<keyword evidence="3" id="KW-1185">Reference proteome</keyword>
<dbReference type="InterPro" id="IPR013976">
    <property type="entry name" value="HDOD"/>
</dbReference>
<dbReference type="RefSeq" id="WP_119632328.1">
    <property type="nucleotide sequence ID" value="NZ_AP017928.1"/>
</dbReference>
<dbReference type="Proteomes" id="UP000266313">
    <property type="component" value="Chromosome"/>
</dbReference>
<proteinExistence type="predicted"/>
<name>A0A250L0Q9_9GAMM</name>
<dbReference type="EMBL" id="AP017928">
    <property type="protein sequence ID" value="BBA37324.1"/>
    <property type="molecule type" value="Genomic_DNA"/>
</dbReference>
<dbReference type="Pfam" id="PF08668">
    <property type="entry name" value="HDOD"/>
    <property type="match status" value="1"/>
</dbReference>
<accession>A0A250L0Q9</accession>
<dbReference type="AlphaFoldDB" id="A0A250L0Q9"/>
<evidence type="ECO:0000259" key="1">
    <source>
        <dbReference type="PROSITE" id="PS51833"/>
    </source>
</evidence>
<feature type="domain" description="HDOD" evidence="1">
    <location>
        <begin position="28"/>
        <end position="215"/>
    </location>
</feature>
<dbReference type="SUPFAM" id="SSF109604">
    <property type="entry name" value="HD-domain/PDEase-like"/>
    <property type="match status" value="1"/>
</dbReference>
<evidence type="ECO:0000313" key="3">
    <source>
        <dbReference type="Proteomes" id="UP000266313"/>
    </source>
</evidence>
<gene>
    <name evidence="2" type="ORF">sS8_5405</name>
</gene>
<dbReference type="KEGG" id="mmai:sS8_5405"/>
<dbReference type="Gene3D" id="1.10.3210.10">
    <property type="entry name" value="Hypothetical protein af1432"/>
    <property type="match status" value="1"/>
</dbReference>
<dbReference type="InterPro" id="IPR052340">
    <property type="entry name" value="RNase_Y/CdgJ"/>
</dbReference>
<dbReference type="PROSITE" id="PS51833">
    <property type="entry name" value="HDOD"/>
    <property type="match status" value="1"/>
</dbReference>
<dbReference type="PANTHER" id="PTHR33525">
    <property type="match status" value="1"/>
</dbReference>
<reference evidence="2 3" key="1">
    <citation type="submission" date="2016-12" db="EMBL/GenBank/DDBJ databases">
        <title>Genome sequencing of Methylocaldum marinum.</title>
        <authorList>
            <person name="Takeuchi M."/>
            <person name="Kamagata Y."/>
            <person name="Hiraoka S."/>
            <person name="Oshima K."/>
            <person name="Hattori M."/>
            <person name="Iwasaki W."/>
        </authorList>
    </citation>
    <scope>NUCLEOTIDE SEQUENCE [LARGE SCALE GENOMIC DNA]</scope>
    <source>
        <strain evidence="2 3">S8</strain>
    </source>
</reference>